<reference evidence="1 2" key="1">
    <citation type="submission" date="2016-05" db="EMBL/GenBank/DDBJ databases">
        <title>A degradative enzymes factory behind the ericoid mycorrhizal symbiosis.</title>
        <authorList>
            <consortium name="DOE Joint Genome Institute"/>
            <person name="Martino E."/>
            <person name="Morin E."/>
            <person name="Grelet G."/>
            <person name="Kuo A."/>
            <person name="Kohler A."/>
            <person name="Daghino S."/>
            <person name="Barry K."/>
            <person name="Choi C."/>
            <person name="Cichocki N."/>
            <person name="Clum A."/>
            <person name="Copeland A."/>
            <person name="Hainaut M."/>
            <person name="Haridas S."/>
            <person name="Labutti K."/>
            <person name="Lindquist E."/>
            <person name="Lipzen A."/>
            <person name="Khouja H.-R."/>
            <person name="Murat C."/>
            <person name="Ohm R."/>
            <person name="Olson A."/>
            <person name="Spatafora J."/>
            <person name="Veneault-Fourrey C."/>
            <person name="Henrissat B."/>
            <person name="Grigoriev I."/>
            <person name="Martin F."/>
            <person name="Perotto S."/>
        </authorList>
    </citation>
    <scope>NUCLEOTIDE SEQUENCE [LARGE SCALE GENOMIC DNA]</scope>
    <source>
        <strain evidence="1 2">UAMH 7357</strain>
    </source>
</reference>
<name>A0A2J6PJ28_9HELO</name>
<gene>
    <name evidence="1" type="ORF">NA56DRAFT_403669</name>
</gene>
<proteinExistence type="predicted"/>
<dbReference type="EMBL" id="KZ613525">
    <property type="protein sequence ID" value="PMD14027.1"/>
    <property type="molecule type" value="Genomic_DNA"/>
</dbReference>
<dbReference type="Proteomes" id="UP000235672">
    <property type="component" value="Unassembled WGS sequence"/>
</dbReference>
<sequence>MPFYVCRNCSFGDDLPYRFCPRCGGALLVPMGSVGFARERTQRPSPGAYRDPAAINQWLQGVQEAPPGRRHGPPPPANFWRRSDAWQYRY</sequence>
<dbReference type="AlphaFoldDB" id="A0A2J6PJ28"/>
<protein>
    <submittedName>
        <fullName evidence="1">Uncharacterized protein</fullName>
    </submittedName>
</protein>
<organism evidence="1 2">
    <name type="scientific">Hyaloscypha hepaticicola</name>
    <dbReference type="NCBI Taxonomy" id="2082293"/>
    <lineage>
        <taxon>Eukaryota</taxon>
        <taxon>Fungi</taxon>
        <taxon>Dikarya</taxon>
        <taxon>Ascomycota</taxon>
        <taxon>Pezizomycotina</taxon>
        <taxon>Leotiomycetes</taxon>
        <taxon>Helotiales</taxon>
        <taxon>Hyaloscyphaceae</taxon>
        <taxon>Hyaloscypha</taxon>
    </lineage>
</organism>
<keyword evidence="2" id="KW-1185">Reference proteome</keyword>
<evidence type="ECO:0000313" key="1">
    <source>
        <dbReference type="EMBL" id="PMD14027.1"/>
    </source>
</evidence>
<evidence type="ECO:0000313" key="2">
    <source>
        <dbReference type="Proteomes" id="UP000235672"/>
    </source>
</evidence>
<accession>A0A2J6PJ28</accession>